<evidence type="ECO:0000313" key="1">
    <source>
        <dbReference type="EMBL" id="ADJ94001.1"/>
    </source>
</evidence>
<dbReference type="EMBL" id="GU357991">
    <property type="protein sequence ID" value="ADJ94001.1"/>
    <property type="molecule type" value="Genomic_DNA"/>
</dbReference>
<organism evidence="1">
    <name type="scientific">Clostridia bacterium enrichment culture clone BF</name>
    <dbReference type="NCBI Taxonomy" id="857391"/>
    <lineage>
        <taxon>Bacteria</taxon>
        <taxon>Bacillati</taxon>
        <taxon>Bacillota</taxon>
        <taxon>Clostridia</taxon>
        <taxon>environmental samples</taxon>
    </lineage>
</organism>
<dbReference type="InterPro" id="IPR014097">
    <property type="entry name" value="Phenyl_P_COase_g"/>
</dbReference>
<dbReference type="Pfam" id="PF09662">
    <property type="entry name" value="Phenyl_P_gamma"/>
    <property type="match status" value="1"/>
</dbReference>
<sequence length="126" mass="14671">MYDKPSNRLEVHKGFTFGPDPDELKKQEGREVYDVIILSDSIDELTSQQNQEITLAIRLLTPKDRKMRYCTRTVSAMISSDPTKYRDRLHVRFQRGLLHPKPWSIEIVKELEGLMSLEADHTLARS</sequence>
<accession>D8WWP7</accession>
<reference evidence="1" key="1">
    <citation type="journal article" date="2010" name="Environ. Microbiol.">
        <title>Identification of enzymes involved in anaerobic benzene degradation by a strictly anaerobic iron-reducing enrichment culture.</title>
        <authorList>
            <person name="Abu Laban N."/>
            <person name="Selesi D."/>
            <person name="Rattei T."/>
            <person name="Tischler P."/>
            <person name="Meckenstock R.U."/>
        </authorList>
    </citation>
    <scope>NUCLEOTIDE SEQUENCE</scope>
</reference>
<name>D8WWP7_9FIRM</name>
<feature type="non-terminal residue" evidence="1">
    <location>
        <position position="126"/>
    </location>
</feature>
<dbReference type="AlphaFoldDB" id="D8WWP7"/>
<protein>
    <submittedName>
        <fullName evidence="1">Putative anaerobic benzene carboxylase AbcD</fullName>
    </submittedName>
</protein>
<proteinExistence type="predicted"/>